<evidence type="ECO:0000256" key="1">
    <source>
        <dbReference type="SAM" id="MobiDB-lite"/>
    </source>
</evidence>
<dbReference type="EMBL" id="MN739683">
    <property type="protein sequence ID" value="QHT20849.1"/>
    <property type="molecule type" value="Genomic_DNA"/>
</dbReference>
<proteinExistence type="predicted"/>
<sequence>MARNKTLVKQYYKNRQKTKVKKAQNRRSVKKRKIGGMFTSLRNLGRRRPTNAYGNNAGSDPFPSQRVPPIPTNRGRGFRIMNIIPGTQTVKYMTSGIRGSSSSPLHTSDIHIRPGISAVAVHQPRTSLDPISSTIKEKILVNSETIRLNNDEIKNIYQRFPTIFEKLAREDIPDESPYAIIELYQAIIIPFITQLPISDFNKSDTQNILELLDTINSNVIQYRKKLKSIVQTNDNFFSEQELVGYLNVMKYLENMRNASASDNFRTFAY</sequence>
<name>A0A6C0DXS1_9ZZZZ</name>
<evidence type="ECO:0000313" key="2">
    <source>
        <dbReference type="EMBL" id="QHT20849.1"/>
    </source>
</evidence>
<organism evidence="2">
    <name type="scientific">viral metagenome</name>
    <dbReference type="NCBI Taxonomy" id="1070528"/>
    <lineage>
        <taxon>unclassified sequences</taxon>
        <taxon>metagenomes</taxon>
        <taxon>organismal metagenomes</taxon>
    </lineage>
</organism>
<reference evidence="2" key="1">
    <citation type="journal article" date="2020" name="Nature">
        <title>Giant virus diversity and host interactions through global metagenomics.</title>
        <authorList>
            <person name="Schulz F."/>
            <person name="Roux S."/>
            <person name="Paez-Espino D."/>
            <person name="Jungbluth S."/>
            <person name="Walsh D.A."/>
            <person name="Denef V.J."/>
            <person name="McMahon K.D."/>
            <person name="Konstantinidis K.T."/>
            <person name="Eloe-Fadrosh E.A."/>
            <person name="Kyrpides N.C."/>
            <person name="Woyke T."/>
        </authorList>
    </citation>
    <scope>NUCLEOTIDE SEQUENCE</scope>
    <source>
        <strain evidence="2">GVMAG-M-3300023174-75</strain>
    </source>
</reference>
<accession>A0A6C0DXS1</accession>
<feature type="region of interest" description="Disordered" evidence="1">
    <location>
        <begin position="46"/>
        <end position="76"/>
    </location>
</feature>
<dbReference type="AlphaFoldDB" id="A0A6C0DXS1"/>
<protein>
    <submittedName>
        <fullName evidence="2">Uncharacterized protein</fullName>
    </submittedName>
</protein>